<dbReference type="Proteomes" id="UP000179157">
    <property type="component" value="Unassembled WGS sequence"/>
</dbReference>
<evidence type="ECO:0000256" key="1">
    <source>
        <dbReference type="SAM" id="MobiDB-lite"/>
    </source>
</evidence>
<accession>A0A1F5V2T7</accession>
<dbReference type="EMBL" id="MFGX01000003">
    <property type="protein sequence ID" value="OGF57739.1"/>
    <property type="molecule type" value="Genomic_DNA"/>
</dbReference>
<feature type="chain" id="PRO_5009521942" evidence="3">
    <location>
        <begin position="25"/>
        <end position="262"/>
    </location>
</feature>
<dbReference type="AlphaFoldDB" id="A0A1F5V2T7"/>
<evidence type="ECO:0000313" key="4">
    <source>
        <dbReference type="EMBL" id="OGF57739.1"/>
    </source>
</evidence>
<feature type="transmembrane region" description="Helical" evidence="2">
    <location>
        <begin position="40"/>
        <end position="62"/>
    </location>
</feature>
<keyword evidence="2" id="KW-0812">Transmembrane</keyword>
<gene>
    <name evidence="4" type="ORF">A2Z21_00915</name>
</gene>
<comment type="caution">
    <text evidence="4">The sequence shown here is derived from an EMBL/GenBank/DDBJ whole genome shotgun (WGS) entry which is preliminary data.</text>
</comment>
<keyword evidence="3" id="KW-0732">Signal</keyword>
<organism evidence="4 5">
    <name type="scientific">Fraserbacteria sp. (strain RBG_16_55_9)</name>
    <dbReference type="NCBI Taxonomy" id="1817864"/>
    <lineage>
        <taxon>Bacteria</taxon>
        <taxon>Candidatus Fraseribacteriota</taxon>
    </lineage>
</organism>
<name>A0A1F5V2T7_FRAXR</name>
<evidence type="ECO:0000256" key="2">
    <source>
        <dbReference type="SAM" id="Phobius"/>
    </source>
</evidence>
<keyword evidence="2" id="KW-1133">Transmembrane helix</keyword>
<proteinExistence type="predicted"/>
<feature type="signal peptide" evidence="3">
    <location>
        <begin position="1"/>
        <end position="24"/>
    </location>
</feature>
<evidence type="ECO:0000256" key="3">
    <source>
        <dbReference type="SAM" id="SignalP"/>
    </source>
</evidence>
<feature type="region of interest" description="Disordered" evidence="1">
    <location>
        <begin position="76"/>
        <end position="118"/>
    </location>
</feature>
<keyword evidence="2" id="KW-0472">Membrane</keyword>
<evidence type="ECO:0000313" key="5">
    <source>
        <dbReference type="Proteomes" id="UP000179157"/>
    </source>
</evidence>
<protein>
    <submittedName>
        <fullName evidence="4">Uncharacterized protein</fullName>
    </submittedName>
</protein>
<reference evidence="4 5" key="1">
    <citation type="journal article" date="2016" name="Nat. Commun.">
        <title>Thousands of microbial genomes shed light on interconnected biogeochemical processes in an aquifer system.</title>
        <authorList>
            <person name="Anantharaman K."/>
            <person name="Brown C.T."/>
            <person name="Hug L.A."/>
            <person name="Sharon I."/>
            <person name="Castelle C.J."/>
            <person name="Probst A.J."/>
            <person name="Thomas B.C."/>
            <person name="Singh A."/>
            <person name="Wilkins M.J."/>
            <person name="Karaoz U."/>
            <person name="Brodie E.L."/>
            <person name="Williams K.H."/>
            <person name="Hubbard S.S."/>
            <person name="Banfield J.F."/>
        </authorList>
    </citation>
    <scope>NUCLEOTIDE SEQUENCE [LARGE SCALE GENOMIC DNA]</scope>
    <source>
        <strain evidence="5">RBG_16_55_9</strain>
    </source>
</reference>
<feature type="compositionally biased region" description="Low complexity" evidence="1">
    <location>
        <begin position="101"/>
        <end position="116"/>
    </location>
</feature>
<dbReference type="STRING" id="1817864.A2Z21_00915"/>
<sequence length="262" mass="28469">MRNLVLALAGAVIILFLFADAALADSCSTAFDCLQTAGYNAVLALTGGIIAVVTAVFGNHLAQSIASLFRPDGMRIPQRATPAPTSVQDERASPETQAEPESSISSESHSTATTSEGAVSGRSIMDLLDWATHQGGELFKELSAEMRKAILETAEAMLNRGMEEQEERIVIKNVQDLVDYGRKAASGAPERVRIALTGVQKEFGKLERARTAYFTLQYVEQEGEVVAQVAKEAEISRKTAKALLEMSDEHFERMRGIFNELM</sequence>